<feature type="compositionally biased region" description="Low complexity" evidence="1">
    <location>
        <begin position="188"/>
        <end position="202"/>
    </location>
</feature>
<dbReference type="EMBL" id="JAUONL010000002">
    <property type="protein sequence ID" value="MDO6356730.1"/>
    <property type="molecule type" value="Genomic_DNA"/>
</dbReference>
<evidence type="ECO:0000313" key="2">
    <source>
        <dbReference type="EMBL" id="MDO6356730.1"/>
    </source>
</evidence>
<feature type="compositionally biased region" description="Polar residues" evidence="1">
    <location>
        <begin position="228"/>
        <end position="240"/>
    </location>
</feature>
<proteinExistence type="predicted"/>
<feature type="region of interest" description="Disordered" evidence="1">
    <location>
        <begin position="154"/>
        <end position="240"/>
    </location>
</feature>
<dbReference type="Proteomes" id="UP001170023">
    <property type="component" value="Unassembled WGS sequence"/>
</dbReference>
<dbReference type="AlphaFoldDB" id="A0AAW7WID1"/>
<organism evidence="2 3">
    <name type="scientific">Bacteroides caccae</name>
    <dbReference type="NCBI Taxonomy" id="47678"/>
    <lineage>
        <taxon>Bacteria</taxon>
        <taxon>Pseudomonadati</taxon>
        <taxon>Bacteroidota</taxon>
        <taxon>Bacteroidia</taxon>
        <taxon>Bacteroidales</taxon>
        <taxon>Bacteroidaceae</taxon>
        <taxon>Bacteroides</taxon>
    </lineage>
</organism>
<gene>
    <name evidence="2" type="ORF">Q4469_03315</name>
</gene>
<evidence type="ECO:0000313" key="3">
    <source>
        <dbReference type="Proteomes" id="UP001170023"/>
    </source>
</evidence>
<reference evidence="2" key="1">
    <citation type="submission" date="2023-07" db="EMBL/GenBank/DDBJ databases">
        <title>Whole Genome Sequencing of Colonoscopy isolates.</title>
        <authorList>
            <person name="Surve S.V."/>
            <person name="Valls R.A."/>
            <person name="Barrak K.E."/>
            <person name="Gardner T.B."/>
            <person name="O'Toole G.A."/>
        </authorList>
    </citation>
    <scope>NUCLEOTIDE SEQUENCE</scope>
    <source>
        <strain evidence="2">GP0119</strain>
    </source>
</reference>
<evidence type="ECO:0000256" key="1">
    <source>
        <dbReference type="SAM" id="MobiDB-lite"/>
    </source>
</evidence>
<accession>A0AAW7WID1</accession>
<evidence type="ECO:0008006" key="4">
    <source>
        <dbReference type="Google" id="ProtNLM"/>
    </source>
</evidence>
<dbReference type="RefSeq" id="WP_303446889.1">
    <property type="nucleotide sequence ID" value="NZ_JAUONK010000001.1"/>
</dbReference>
<comment type="caution">
    <text evidence="2">The sequence shown here is derived from an EMBL/GenBank/DDBJ whole genome shotgun (WGS) entry which is preliminary data.</text>
</comment>
<sequence length="240" mass="26586">MKNLKQLVLPCYKLEMAMSVEAWYFLHGSTDGICNLTYLLSLLSKITVSEVQNTKRGLGYAVHPGQADGSMLVLAKEWGIGRKAVSRLLEDFSERGLIRVDSNPVTSIIDMVCVKSWMIAGRLIENPAYRQTVKAYEGVRIFLFNGQQLETLRRSSARKKKEKPTEETAEGTDGLPSMNPTDSNPIIEETGTAETETAATTESDVKSTAENAVVDTDDNTPFLEEDSTLSGSQEWEQPQE</sequence>
<protein>
    <recommendedName>
        <fullName evidence="4">MarR family transcriptional regulator</fullName>
    </recommendedName>
</protein>
<feature type="compositionally biased region" description="Acidic residues" evidence="1">
    <location>
        <begin position="215"/>
        <end position="227"/>
    </location>
</feature>
<name>A0AAW7WID1_9BACE</name>